<evidence type="ECO:0000256" key="1">
    <source>
        <dbReference type="ARBA" id="ARBA00022631"/>
    </source>
</evidence>
<feature type="domain" description="Oxo-4-hydroxy-4-carboxy-5-ureidoimidazoline decarboxylase" evidence="4">
    <location>
        <begin position="371"/>
        <end position="530"/>
    </location>
</feature>
<evidence type="ECO:0000256" key="2">
    <source>
        <dbReference type="SAM" id="MobiDB-lite"/>
    </source>
</evidence>
<dbReference type="InterPro" id="IPR018020">
    <property type="entry name" value="OHCU_decarboxylase"/>
</dbReference>
<dbReference type="Gene3D" id="1.10.3330.10">
    <property type="entry name" value="Oxo-4-hydroxy-4-carboxy-5-ureidoimidazoline decarboxylase"/>
    <property type="match status" value="1"/>
</dbReference>
<dbReference type="GO" id="GO:0006144">
    <property type="term" value="P:purine nucleobase metabolic process"/>
    <property type="evidence" value="ECO:0007669"/>
    <property type="project" value="UniProtKB-KW"/>
</dbReference>
<dbReference type="CDD" id="cd05271">
    <property type="entry name" value="NDUFA9_like_SDR_a"/>
    <property type="match status" value="1"/>
</dbReference>
<sequence>MLRANVRAPVRSLYTSVLESDINITRNGKVNIASGPGGRSSRTGYTATVFGASGFLGRYLTSKLARHGTTTVVPFRDDLKKRFLKVTGDLGVVNFVEFDGRNLQSIAESVQHSDIVFNCIGADYNTKNFSMADVNIELTRRITEAVKEAGNPRYVYVSSYNANPASDSVFYATKGIAEQVVRDILPDSTIARPAPMFGREDNLLNYLGPKLKMWTPNRNEKEIYPVHVLDVAHALERIGFDDSTVGQTFELYGPEKLTFREIREMIHGITQDFSQVGPFSYSFADYKIPLAVAKFVAQMKQFLYWKQTNPDQIQRHLINQVIDPNAKTFADLGIDKRDQLADVLFSYVRHWRHPLIAQQGAPSKKELARLREIVEVLGHLFEPCPVLCDFVIDNVLNEPVDSYTALIENTRKKLLAFLIQEESKSTVSSDIAHIISAHPRLGPSKDKLSSHSSSEQKSLAGSEEEARKLAELNARYEKTFPGLRYVVFVNGRSRETIMKNMIERIERNDIGAERKEAFNAMCDIALDRARKLGAKL</sequence>
<proteinExistence type="predicted"/>
<dbReference type="Proteomes" id="UP000825438">
    <property type="component" value="Chromosome I"/>
</dbReference>
<dbReference type="Gene3D" id="3.40.50.720">
    <property type="entry name" value="NAD(P)-binding Rossmann-like Domain"/>
    <property type="match status" value="1"/>
</dbReference>
<dbReference type="SUPFAM" id="SSF158694">
    <property type="entry name" value="UraD-Like"/>
    <property type="match status" value="1"/>
</dbReference>
<evidence type="ECO:0000313" key="5">
    <source>
        <dbReference type="EMBL" id="QWW22597.1"/>
    </source>
</evidence>
<name>A0A8F2VZ23_CANAR</name>
<dbReference type="SUPFAM" id="SSF51735">
    <property type="entry name" value="NAD(P)-binding Rossmann-fold domains"/>
    <property type="match status" value="1"/>
</dbReference>
<protein>
    <submittedName>
        <fullName evidence="5">Uncharacterized protein</fullName>
    </submittedName>
</protein>
<dbReference type="InterPro" id="IPR036778">
    <property type="entry name" value="OHCU_decarboxylase_sf"/>
</dbReference>
<organism evidence="5">
    <name type="scientific">Candidozyma auris</name>
    <name type="common">Yeast</name>
    <name type="synonym">Candida auris</name>
    <dbReference type="NCBI Taxonomy" id="498019"/>
    <lineage>
        <taxon>Eukaryota</taxon>
        <taxon>Fungi</taxon>
        <taxon>Dikarya</taxon>
        <taxon>Ascomycota</taxon>
        <taxon>Saccharomycotina</taxon>
        <taxon>Pichiomycetes</taxon>
        <taxon>Metschnikowiaceae</taxon>
        <taxon>Candidozyma</taxon>
    </lineage>
</organism>
<dbReference type="GO" id="GO:0044877">
    <property type="term" value="F:protein-containing complex binding"/>
    <property type="evidence" value="ECO:0007669"/>
    <property type="project" value="TreeGrafter"/>
</dbReference>
<dbReference type="GO" id="GO:0005739">
    <property type="term" value="C:mitochondrion"/>
    <property type="evidence" value="ECO:0007669"/>
    <property type="project" value="TreeGrafter"/>
</dbReference>
<dbReference type="PANTHER" id="PTHR12126:SF11">
    <property type="entry name" value="NADH DEHYDROGENASE [UBIQUINONE] 1 ALPHA SUBCOMPLEX SUBUNIT 9, MITOCHONDRIAL"/>
    <property type="match status" value="1"/>
</dbReference>
<keyword evidence="1" id="KW-0659">Purine metabolism</keyword>
<dbReference type="InterPro" id="IPR001509">
    <property type="entry name" value="Epimerase_deHydtase"/>
</dbReference>
<dbReference type="EMBL" id="CP076749">
    <property type="protein sequence ID" value="QWW22597.1"/>
    <property type="molecule type" value="Genomic_DNA"/>
</dbReference>
<dbReference type="PANTHER" id="PTHR12126">
    <property type="entry name" value="NADH-UBIQUINONE OXIDOREDUCTASE 39 KDA SUBUNIT-RELATED"/>
    <property type="match status" value="1"/>
</dbReference>
<evidence type="ECO:0000259" key="3">
    <source>
        <dbReference type="Pfam" id="PF01370"/>
    </source>
</evidence>
<dbReference type="FunFam" id="3.40.50.720:FF:000358">
    <property type="entry name" value="NADH-ubiquinone oxidoreductase 39 kDa subunit"/>
    <property type="match status" value="1"/>
</dbReference>
<evidence type="ECO:0000259" key="4">
    <source>
        <dbReference type="Pfam" id="PF09349"/>
    </source>
</evidence>
<dbReference type="Pfam" id="PF01370">
    <property type="entry name" value="Epimerase"/>
    <property type="match status" value="1"/>
</dbReference>
<dbReference type="InterPro" id="IPR036291">
    <property type="entry name" value="NAD(P)-bd_dom_sf"/>
</dbReference>
<gene>
    <name evidence="5" type="ORF">CA7LBN_001343</name>
</gene>
<feature type="domain" description="NAD-dependent epimerase/dehydratase" evidence="3">
    <location>
        <begin position="48"/>
        <end position="162"/>
    </location>
</feature>
<feature type="region of interest" description="Disordered" evidence="2">
    <location>
        <begin position="442"/>
        <end position="464"/>
    </location>
</feature>
<dbReference type="AlphaFoldDB" id="A0A8F2VZ23"/>
<dbReference type="InterPro" id="IPR051207">
    <property type="entry name" value="ComplexI_NDUFA9_subunit"/>
</dbReference>
<reference evidence="5" key="1">
    <citation type="submission" date="2021-06" db="EMBL/GenBank/DDBJ databases">
        <title>Candida auris outbreak in lebanese hospital.</title>
        <authorList>
            <person name="Finianos M."/>
        </authorList>
    </citation>
    <scope>NUCLEOTIDE SEQUENCE</scope>
    <source>
        <strain evidence="5">CA7LBN</strain>
    </source>
</reference>
<dbReference type="Pfam" id="PF09349">
    <property type="entry name" value="OHCU_decarbox"/>
    <property type="match status" value="1"/>
</dbReference>
<accession>A0A8F2VZ23</accession>